<keyword evidence="2" id="KW-0812">Transmembrane</keyword>
<proteinExistence type="predicted"/>
<evidence type="ECO:0000313" key="5">
    <source>
        <dbReference type="Proteomes" id="UP000004221"/>
    </source>
</evidence>
<dbReference type="PANTHER" id="PTHR34219:SF1">
    <property type="entry name" value="PEPSY DOMAIN-CONTAINING PROTEIN"/>
    <property type="match status" value="1"/>
</dbReference>
<organism evidence="4 5">
    <name type="scientific">Nitrolancea hollandica Lb</name>
    <dbReference type="NCBI Taxonomy" id="1129897"/>
    <lineage>
        <taxon>Bacteria</taxon>
        <taxon>Pseudomonadati</taxon>
        <taxon>Thermomicrobiota</taxon>
        <taxon>Thermomicrobia</taxon>
        <taxon>Sphaerobacterales</taxon>
        <taxon>Sphaerobacterineae</taxon>
        <taxon>Sphaerobacteraceae</taxon>
        <taxon>Nitrolancea</taxon>
    </lineage>
</organism>
<dbReference type="AlphaFoldDB" id="I4EFN5"/>
<evidence type="ECO:0000256" key="1">
    <source>
        <dbReference type="SAM" id="MobiDB-lite"/>
    </source>
</evidence>
<evidence type="ECO:0000259" key="3">
    <source>
        <dbReference type="Pfam" id="PF03413"/>
    </source>
</evidence>
<dbReference type="Pfam" id="PF03413">
    <property type="entry name" value="PepSY"/>
    <property type="match status" value="2"/>
</dbReference>
<feature type="transmembrane region" description="Helical" evidence="2">
    <location>
        <begin position="165"/>
        <end position="186"/>
    </location>
</feature>
<feature type="transmembrane region" description="Helical" evidence="2">
    <location>
        <begin position="402"/>
        <end position="422"/>
    </location>
</feature>
<keyword evidence="2" id="KW-0472">Membrane</keyword>
<dbReference type="OrthoDB" id="111691at2"/>
<feature type="region of interest" description="Disordered" evidence="1">
    <location>
        <begin position="1"/>
        <end position="22"/>
    </location>
</feature>
<feature type="transmembrane region" description="Helical" evidence="2">
    <location>
        <begin position="218"/>
        <end position="238"/>
    </location>
</feature>
<keyword evidence="5" id="KW-1185">Reference proteome</keyword>
<dbReference type="RefSeq" id="WP_008476759.1">
    <property type="nucleotide sequence ID" value="NZ_CAGS01000150.1"/>
</dbReference>
<evidence type="ECO:0000256" key="2">
    <source>
        <dbReference type="SAM" id="Phobius"/>
    </source>
</evidence>
<accession>I4EFN5</accession>
<comment type="caution">
    <text evidence="4">The sequence shown here is derived from an EMBL/GenBank/DDBJ whole genome shotgun (WGS) entry which is preliminary data.</text>
</comment>
<dbReference type="Proteomes" id="UP000004221">
    <property type="component" value="Unassembled WGS sequence"/>
</dbReference>
<dbReference type="InterPro" id="IPR005625">
    <property type="entry name" value="PepSY-ass_TM"/>
</dbReference>
<keyword evidence="2" id="KW-1133">Transmembrane helix</keyword>
<reference evidence="4 5" key="1">
    <citation type="journal article" date="2012" name="ISME J.">
        <title>Nitrification expanded: discovery, physiology and genomics of a nitrite-oxidizing bacterium from the phylum Chloroflexi.</title>
        <authorList>
            <person name="Sorokin D.Y."/>
            <person name="Lucker S."/>
            <person name="Vejmelkova D."/>
            <person name="Kostrikina N.A."/>
            <person name="Kleerebezem R."/>
            <person name="Rijpstra W.I."/>
            <person name="Damste J.S."/>
            <person name="Le Paslier D."/>
            <person name="Muyzer G."/>
            <person name="Wagner M."/>
            <person name="van Loosdrecht M.C."/>
            <person name="Daims H."/>
        </authorList>
    </citation>
    <scope>NUCLEOTIDE SEQUENCE [LARGE SCALE GENOMIC DNA]</scope>
    <source>
        <strain evidence="5">none</strain>
    </source>
</reference>
<feature type="domain" description="PepSY" evidence="3">
    <location>
        <begin position="322"/>
        <end position="370"/>
    </location>
</feature>
<dbReference type="EMBL" id="CAGS01000150">
    <property type="protein sequence ID" value="CCF83497.1"/>
    <property type="molecule type" value="Genomic_DNA"/>
</dbReference>
<dbReference type="InterPro" id="IPR025711">
    <property type="entry name" value="PepSY"/>
</dbReference>
<evidence type="ECO:0000313" key="4">
    <source>
        <dbReference type="EMBL" id="CCF83497.1"/>
    </source>
</evidence>
<feature type="transmembrane region" description="Helical" evidence="2">
    <location>
        <begin position="442"/>
        <end position="475"/>
    </location>
</feature>
<feature type="domain" description="PepSY" evidence="3">
    <location>
        <begin position="81"/>
        <end position="134"/>
    </location>
</feature>
<dbReference type="Pfam" id="PF03929">
    <property type="entry name" value="PepSY_TM"/>
    <property type="match status" value="1"/>
</dbReference>
<protein>
    <submittedName>
        <fullName evidence="4">Propeptide PepSY amd peptidase M4</fullName>
    </submittedName>
</protein>
<feature type="transmembrane region" description="Helical" evidence="2">
    <location>
        <begin position="36"/>
        <end position="60"/>
    </location>
</feature>
<name>I4EFN5_9BACT</name>
<sequence>MATTIDRPALESNDASESRDDKTRPFSHFYRVIWRWHFYAGLLVIPVVVILSITGIIRLFKPQIEQAMYGNLMQVVQSGPALSYSQQLESAEAAYPDATPTGFRPSDAADRAAEVGLKTADGRDLTAYVDPYTGLVKGDRIDSETVPAIAEKIHGTLLIGTVGDYIVELVACWALVLVLTGLYLWFPRKRSAVWGALLPRLRARGRTLWRDVHALTGFYGSLLVLFMILTGLPWTGFWGNRFSQVWNQYPSGFFDAPKSTVLTGSLNQDGSKIIPWAAEQLPIPLSSTEAGHEGHGGSTASSATAPTARQAVPLDLDSVIGIAEANGIHSGYNIRLPQDPKGVYTFSLFGGDLKNEVVMHIDQYSGDVLANVGWEQFGTIPKVVENGISIHTGERFGVPNQLLMLATTLGILVLTVTAPVMWWTRRPAGRLGAPAMPKNFPLWKGAVAIMIILGVMFPLLGASLLAVLLIDFLVIRRIPVLQRTFV</sequence>
<dbReference type="PANTHER" id="PTHR34219">
    <property type="entry name" value="IRON-REGULATED INNER MEMBRANE PROTEIN-RELATED"/>
    <property type="match status" value="1"/>
</dbReference>
<gene>
    <name evidence="4" type="ORF">NITHO_2330002</name>
</gene>